<proteinExistence type="predicted"/>
<name>A0ABV7C185_9PROT</name>
<sequence>MSGDQETGRALVTVEQGDLLPPGPPPHATLIATDGRRVVLQRQPDGSLSMIIHGREPVVLDRFQTAAFVAAVAALGDPR</sequence>
<dbReference type="RefSeq" id="WP_216838395.1">
    <property type="nucleotide sequence ID" value="NZ_JAFNJS010000006.1"/>
</dbReference>
<evidence type="ECO:0000313" key="3">
    <source>
        <dbReference type="Proteomes" id="UP001595420"/>
    </source>
</evidence>
<protein>
    <submittedName>
        <fullName evidence="2">Uncharacterized protein</fullName>
    </submittedName>
</protein>
<gene>
    <name evidence="2" type="ORF">ACFOD3_20590</name>
</gene>
<dbReference type="EMBL" id="JBHRSB010000006">
    <property type="protein sequence ID" value="MFC3002309.1"/>
    <property type="molecule type" value="Genomic_DNA"/>
</dbReference>
<evidence type="ECO:0000313" key="2">
    <source>
        <dbReference type="EMBL" id="MFC3002309.1"/>
    </source>
</evidence>
<organism evidence="2 3">
    <name type="scientific">Falsiroseomonas tokyonensis</name>
    <dbReference type="NCBI Taxonomy" id="430521"/>
    <lineage>
        <taxon>Bacteria</taxon>
        <taxon>Pseudomonadati</taxon>
        <taxon>Pseudomonadota</taxon>
        <taxon>Alphaproteobacteria</taxon>
        <taxon>Acetobacterales</taxon>
        <taxon>Roseomonadaceae</taxon>
        <taxon>Falsiroseomonas</taxon>
    </lineage>
</organism>
<keyword evidence="3" id="KW-1185">Reference proteome</keyword>
<reference evidence="3" key="1">
    <citation type="journal article" date="2019" name="Int. J. Syst. Evol. Microbiol.">
        <title>The Global Catalogue of Microorganisms (GCM) 10K type strain sequencing project: providing services to taxonomists for standard genome sequencing and annotation.</title>
        <authorList>
            <consortium name="The Broad Institute Genomics Platform"/>
            <consortium name="The Broad Institute Genome Sequencing Center for Infectious Disease"/>
            <person name="Wu L."/>
            <person name="Ma J."/>
        </authorList>
    </citation>
    <scope>NUCLEOTIDE SEQUENCE [LARGE SCALE GENOMIC DNA]</scope>
    <source>
        <strain evidence="3">CGMCC 1.16855</strain>
    </source>
</reference>
<accession>A0ABV7C185</accession>
<dbReference type="Proteomes" id="UP001595420">
    <property type="component" value="Unassembled WGS sequence"/>
</dbReference>
<comment type="caution">
    <text evidence="2">The sequence shown here is derived from an EMBL/GenBank/DDBJ whole genome shotgun (WGS) entry which is preliminary data.</text>
</comment>
<evidence type="ECO:0000256" key="1">
    <source>
        <dbReference type="SAM" id="MobiDB-lite"/>
    </source>
</evidence>
<feature type="region of interest" description="Disordered" evidence="1">
    <location>
        <begin position="1"/>
        <end position="30"/>
    </location>
</feature>